<dbReference type="PANTHER" id="PTHR21551:SF0">
    <property type="entry name" value="PROTEIN ASSOCIATED WITH TOPO II RELATED-1, ISOFORM A"/>
    <property type="match status" value="1"/>
</dbReference>
<evidence type="ECO:0000256" key="5">
    <source>
        <dbReference type="ARBA" id="ARBA00022884"/>
    </source>
</evidence>
<feature type="region of interest" description="Disordered" evidence="8">
    <location>
        <begin position="1"/>
        <end position="117"/>
    </location>
</feature>
<dbReference type="EMBL" id="JAACJJ010000042">
    <property type="protein sequence ID" value="KAF5316134.1"/>
    <property type="molecule type" value="Genomic_DNA"/>
</dbReference>
<keyword evidence="4" id="KW-0963">Cytoplasm</keyword>
<dbReference type="AlphaFoldDB" id="A0A8H5B3V0"/>
<comment type="similarity">
    <text evidence="3">Belongs to the PAT1 family.</text>
</comment>
<evidence type="ECO:0000256" key="3">
    <source>
        <dbReference type="ARBA" id="ARBA00009138"/>
    </source>
</evidence>
<evidence type="ECO:0000256" key="4">
    <source>
        <dbReference type="ARBA" id="ARBA00022490"/>
    </source>
</evidence>
<evidence type="ECO:0000256" key="7">
    <source>
        <dbReference type="SAM" id="Coils"/>
    </source>
</evidence>
<dbReference type="GO" id="GO:0005634">
    <property type="term" value="C:nucleus"/>
    <property type="evidence" value="ECO:0007669"/>
    <property type="project" value="UniProtKB-SubCell"/>
</dbReference>
<reference evidence="10 11" key="1">
    <citation type="journal article" date="2020" name="ISME J.">
        <title>Uncovering the hidden diversity of litter-decomposition mechanisms in mushroom-forming fungi.</title>
        <authorList>
            <person name="Floudas D."/>
            <person name="Bentzer J."/>
            <person name="Ahren D."/>
            <person name="Johansson T."/>
            <person name="Persson P."/>
            <person name="Tunlid A."/>
        </authorList>
    </citation>
    <scope>NUCLEOTIDE SEQUENCE [LARGE SCALE GENOMIC DNA]</scope>
    <source>
        <strain evidence="10 11">CBS 101986</strain>
    </source>
</reference>
<feature type="coiled-coil region" evidence="7">
    <location>
        <begin position="171"/>
        <end position="371"/>
    </location>
</feature>
<evidence type="ECO:0000256" key="1">
    <source>
        <dbReference type="ARBA" id="ARBA00004123"/>
    </source>
</evidence>
<dbReference type="OrthoDB" id="74835at2759"/>
<accession>A0A8H5B3V0</accession>
<protein>
    <recommendedName>
        <fullName evidence="9">mRNA decay factor PAT1 domain-containing protein</fullName>
    </recommendedName>
</protein>
<name>A0A8H5B3V0_9AGAR</name>
<keyword evidence="6" id="KW-0539">Nucleus</keyword>
<evidence type="ECO:0000259" key="9">
    <source>
        <dbReference type="Pfam" id="PF09770"/>
    </source>
</evidence>
<gene>
    <name evidence="10" type="ORF">D9619_006216</name>
</gene>
<feature type="region of interest" description="Disordered" evidence="8">
    <location>
        <begin position="674"/>
        <end position="700"/>
    </location>
</feature>
<evidence type="ECO:0000313" key="11">
    <source>
        <dbReference type="Proteomes" id="UP000567179"/>
    </source>
</evidence>
<feature type="region of interest" description="Disordered" evidence="8">
    <location>
        <begin position="446"/>
        <end position="472"/>
    </location>
</feature>
<feature type="domain" description="mRNA decay factor PAT1" evidence="9">
    <location>
        <begin position="334"/>
        <end position="1035"/>
    </location>
</feature>
<comment type="subcellular location">
    <subcellularLocation>
        <location evidence="2">Cytoplasm</location>
        <location evidence="2">P-body</location>
    </subcellularLocation>
    <subcellularLocation>
        <location evidence="1">Nucleus</location>
    </subcellularLocation>
</comment>
<dbReference type="GO" id="GO:0033962">
    <property type="term" value="P:P-body assembly"/>
    <property type="evidence" value="ECO:0007669"/>
    <property type="project" value="TreeGrafter"/>
</dbReference>
<feature type="compositionally biased region" description="Basic and acidic residues" evidence="8">
    <location>
        <begin position="687"/>
        <end position="696"/>
    </location>
</feature>
<evidence type="ECO:0000313" key="10">
    <source>
        <dbReference type="EMBL" id="KAF5316134.1"/>
    </source>
</evidence>
<feature type="compositionally biased region" description="Polar residues" evidence="8">
    <location>
        <begin position="108"/>
        <end position="117"/>
    </location>
</feature>
<dbReference type="InterPro" id="IPR039900">
    <property type="entry name" value="Pat1-like"/>
</dbReference>
<feature type="compositionally biased region" description="Basic and acidic residues" evidence="8">
    <location>
        <begin position="9"/>
        <end position="20"/>
    </location>
</feature>
<keyword evidence="7" id="KW-0175">Coiled coil</keyword>
<proteinExistence type="inferred from homology"/>
<keyword evidence="5" id="KW-0694">RNA-binding</keyword>
<evidence type="ECO:0000256" key="8">
    <source>
        <dbReference type="SAM" id="MobiDB-lite"/>
    </source>
</evidence>
<comment type="caution">
    <text evidence="10">The sequence shown here is derived from an EMBL/GenBank/DDBJ whole genome shotgun (WGS) entry which is preliminary data.</text>
</comment>
<dbReference type="GO" id="GO:0000290">
    <property type="term" value="P:deadenylation-dependent decapping of nuclear-transcribed mRNA"/>
    <property type="evidence" value="ECO:0007669"/>
    <property type="project" value="InterPro"/>
</dbReference>
<dbReference type="GO" id="GO:0003723">
    <property type="term" value="F:RNA binding"/>
    <property type="evidence" value="ECO:0007669"/>
    <property type="project" value="UniProtKB-KW"/>
</dbReference>
<feature type="compositionally biased region" description="Polar residues" evidence="8">
    <location>
        <begin position="674"/>
        <end position="683"/>
    </location>
</feature>
<dbReference type="PANTHER" id="PTHR21551">
    <property type="entry name" value="TOPOISOMERASE II-ASSOCIATED PROTEIN PAT1"/>
    <property type="match status" value="1"/>
</dbReference>
<evidence type="ECO:0000256" key="2">
    <source>
        <dbReference type="ARBA" id="ARBA00004201"/>
    </source>
</evidence>
<dbReference type="InterPro" id="IPR019167">
    <property type="entry name" value="PAT1_dom"/>
</dbReference>
<evidence type="ECO:0000256" key="6">
    <source>
        <dbReference type="ARBA" id="ARBA00023242"/>
    </source>
</evidence>
<dbReference type="Pfam" id="PF09770">
    <property type="entry name" value="PAT1"/>
    <property type="match status" value="1"/>
</dbReference>
<dbReference type="GO" id="GO:0000932">
    <property type="term" value="C:P-body"/>
    <property type="evidence" value="ECO:0007669"/>
    <property type="project" value="UniProtKB-SubCell"/>
</dbReference>
<sequence length="1041" mass="119058">MSYDGLPDQWRRQTREREPPEDLAVYTWGEDSYDGLGDVLQEGGDDLNDETFGSSGPIGKDFDFGNPVLPDAPQDHQYRQQSQHHGLPEPQQKRDERVEPVQPRASHHQQPQSTRSIPVNSVEAIWQDHSPFSVLARTNVASRNASSPMPTQTRYTPLQNTSAISRQPNTAVRTMAEVEAEMQAAAQLEREKARLKEERERYLLLQQRQQEEQLQQQAQERLLQEQQLAQQQLQQQQLQRQQLQRQQALQLQMMQQQQEQLQAARLRDDEARQAQLMFEEERQLQQQAQIQRLLQQQREQLQLQQQRTPPPRMMSTSQSPRFFEHQRQMSRLQQQQEQEQQLLAQQRFELQRQERMRLEELERRMSLASLERGRVESPLNPRRTPFAQDDPQSIQAQLLHHQAQVRERLELQQLQQQQQQQHQQQQLLLQQQHQQRLQQGQEIGQKFSRAGQRSQTPGDGGMPYNTGPLPPDAQQSFQAIQLQQRLLGDLSQQGDFHRDPPADPELLMKEASRKIVEAERMEEKRRRKAAKIAHMARYNDLMTQSDKDFITRIQVSQLVTQDPYADDFYAQVYGAILRSRMGLQSQDERVLKFGSGGGIGLGIASKGGNRRPNAMQRMEQQVERIVSNARKREEEKGLHAVHSLQGALGKTSGRSYKAAPRQLLQVDVGAGPSPTLSHATATQHIGKPKEQHHESGANEAAKLGKEALGTAADNEHLVKTEPLSRRRVLVILEELYDAVLRVEQLRRDQPPPEDIDASEAWQVEYDDTVENIWKELRVMEPLSTSDPHPFISLLTPTKGKKILPRLTRHLSSGYMLTLLTLLVACFGQLDVVKQAPILDSFQDTHEHADVDRQTQAFLGSVMQSILPVVSVATLRLVTGLLGLLLTRSDIVEVARSKPGLALLTLFLSRVEVIKQTADLADAPTPEESQQWRSIFDHLFRLLESHLLGLFPSSRMIPDPSQPHTPIDYIDQPVWQFLAALALHGTIEQHHVLVGTLREKILDNVLSVNKGLVHDEDERQTKLANVNLFLHAVNLDSSQIAM</sequence>
<organism evidence="10 11">
    <name type="scientific">Psilocybe cf. subviscida</name>
    <dbReference type="NCBI Taxonomy" id="2480587"/>
    <lineage>
        <taxon>Eukaryota</taxon>
        <taxon>Fungi</taxon>
        <taxon>Dikarya</taxon>
        <taxon>Basidiomycota</taxon>
        <taxon>Agaricomycotina</taxon>
        <taxon>Agaricomycetes</taxon>
        <taxon>Agaricomycetidae</taxon>
        <taxon>Agaricales</taxon>
        <taxon>Agaricineae</taxon>
        <taxon>Strophariaceae</taxon>
        <taxon>Psilocybe</taxon>
    </lineage>
</organism>
<keyword evidence="11" id="KW-1185">Reference proteome</keyword>
<dbReference type="Proteomes" id="UP000567179">
    <property type="component" value="Unassembled WGS sequence"/>
</dbReference>